<keyword evidence="1" id="KW-0812">Transmembrane</keyword>
<protein>
    <submittedName>
        <fullName evidence="2">Protein of uncharacterized function (DUF2931)</fullName>
    </submittedName>
</protein>
<keyword evidence="1" id="KW-1133">Transmembrane helix</keyword>
<gene>
    <name evidence="2" type="ORF">NCTC11388_04526</name>
</gene>
<accession>A0A380CVX9</accession>
<evidence type="ECO:0000256" key="1">
    <source>
        <dbReference type="SAM" id="Phobius"/>
    </source>
</evidence>
<evidence type="ECO:0000313" key="2">
    <source>
        <dbReference type="EMBL" id="SUJ29093.1"/>
    </source>
</evidence>
<dbReference type="RefSeq" id="WP_115171719.1">
    <property type="nucleotide sequence ID" value="NZ_UGYW01000002.1"/>
</dbReference>
<keyword evidence="1" id="KW-0472">Membrane</keyword>
<reference evidence="2 3" key="1">
    <citation type="submission" date="2018-06" db="EMBL/GenBank/DDBJ databases">
        <authorList>
            <consortium name="Pathogen Informatics"/>
            <person name="Doyle S."/>
        </authorList>
    </citation>
    <scope>NUCLEOTIDE SEQUENCE [LARGE SCALE GENOMIC DNA]</scope>
    <source>
        <strain evidence="2 3">NCTC11388</strain>
    </source>
</reference>
<proteinExistence type="predicted"/>
<sequence>MNILNKIYSLLILIVIVLAVIAFIDRSKKIDYSTLLFTSEPLRVREIYLKNRDSDDYGNFNYPNPEYFAWKQSDPSADNRFLNFPDSLSVTYFSYTDSLFYHSNVSIRDFNPEAWKEYKKAGQYNTFSLGIANKGWIMLWCTNDSKGTTLLLKTQLKPVEPRPQDLYYIKQYNKQDYITEMFDQLSDSIRLNIKNHYYNTDYQDSTDYNLKP</sequence>
<feature type="transmembrane region" description="Helical" evidence="1">
    <location>
        <begin position="6"/>
        <end position="24"/>
    </location>
</feature>
<name>A0A380CVX9_SPHSI</name>
<organism evidence="2 3">
    <name type="scientific">Sphingobacterium spiritivorum</name>
    <name type="common">Flavobacterium spiritivorum</name>
    <dbReference type="NCBI Taxonomy" id="258"/>
    <lineage>
        <taxon>Bacteria</taxon>
        <taxon>Pseudomonadati</taxon>
        <taxon>Bacteroidota</taxon>
        <taxon>Sphingobacteriia</taxon>
        <taxon>Sphingobacteriales</taxon>
        <taxon>Sphingobacteriaceae</taxon>
        <taxon>Sphingobacterium</taxon>
    </lineage>
</organism>
<dbReference type="Proteomes" id="UP000254893">
    <property type="component" value="Unassembled WGS sequence"/>
</dbReference>
<evidence type="ECO:0000313" key="3">
    <source>
        <dbReference type="Proteomes" id="UP000254893"/>
    </source>
</evidence>
<dbReference type="EMBL" id="UGYW01000002">
    <property type="protein sequence ID" value="SUJ29093.1"/>
    <property type="molecule type" value="Genomic_DNA"/>
</dbReference>
<dbReference type="AlphaFoldDB" id="A0A380CVX9"/>